<proteinExistence type="predicted"/>
<dbReference type="CDD" id="cd01832">
    <property type="entry name" value="SGNH_hydrolase_like_1"/>
    <property type="match status" value="1"/>
</dbReference>
<dbReference type="Proteomes" id="UP001501433">
    <property type="component" value="Unassembled WGS sequence"/>
</dbReference>
<evidence type="ECO:0000259" key="1">
    <source>
        <dbReference type="Pfam" id="PF13472"/>
    </source>
</evidence>
<evidence type="ECO:0000313" key="2">
    <source>
        <dbReference type="EMBL" id="GAA4804729.1"/>
    </source>
</evidence>
<evidence type="ECO:0000313" key="3">
    <source>
        <dbReference type="Proteomes" id="UP001501433"/>
    </source>
</evidence>
<comment type="caution">
    <text evidence="2">The sequence shown here is derived from an EMBL/GenBank/DDBJ whole genome shotgun (WGS) entry which is preliminary data.</text>
</comment>
<keyword evidence="2" id="KW-0378">Hydrolase</keyword>
<dbReference type="Pfam" id="PF13472">
    <property type="entry name" value="Lipase_GDSL_2"/>
    <property type="match status" value="1"/>
</dbReference>
<dbReference type="EMBL" id="BAABJW010000001">
    <property type="protein sequence ID" value="GAA4804729.1"/>
    <property type="molecule type" value="Genomic_DNA"/>
</dbReference>
<gene>
    <name evidence="2" type="ORF">GCM10023330_08920</name>
</gene>
<sequence>MKKIVFILIVSTSLSFNCSKEEAPSEVENRIVENQEQEEQNSEPNNTIKILSLGDSYTIGASVCGTCRFPEQLKDSLILNFENSKNFDLKVIARTGWTTTNLINAIKDENLIDEYDLVTLLIGVNNQYQGKSFSIYESEFPQLVNMAIAKAKRLKNNIIVVSIPDYAFTPFGRGDTNISSEIDKYNSYAENYCLGNNITFVNITDITRMGLDNTNLVASDGLHPSKLAYSKFVERILPFAIEKLKK</sequence>
<keyword evidence="3" id="KW-1185">Reference proteome</keyword>
<reference evidence="3" key="1">
    <citation type="journal article" date="2019" name="Int. J. Syst. Evol. Microbiol.">
        <title>The Global Catalogue of Microorganisms (GCM) 10K type strain sequencing project: providing services to taxonomists for standard genome sequencing and annotation.</title>
        <authorList>
            <consortium name="The Broad Institute Genomics Platform"/>
            <consortium name="The Broad Institute Genome Sequencing Center for Infectious Disease"/>
            <person name="Wu L."/>
            <person name="Ma J."/>
        </authorList>
    </citation>
    <scope>NUCLEOTIDE SEQUENCE [LARGE SCALE GENOMIC DNA]</scope>
    <source>
        <strain evidence="3">JCM 18325</strain>
    </source>
</reference>
<dbReference type="Gene3D" id="3.40.50.1110">
    <property type="entry name" value="SGNH hydrolase"/>
    <property type="match status" value="1"/>
</dbReference>
<dbReference type="SUPFAM" id="SSF52266">
    <property type="entry name" value="SGNH hydrolase"/>
    <property type="match status" value="1"/>
</dbReference>
<accession>A0ABP9C994</accession>
<dbReference type="InterPro" id="IPR013830">
    <property type="entry name" value="SGNH_hydro"/>
</dbReference>
<organism evidence="2 3">
    <name type="scientific">Litoribaculum gwangyangense</name>
    <dbReference type="NCBI Taxonomy" id="1130722"/>
    <lineage>
        <taxon>Bacteria</taxon>
        <taxon>Pseudomonadati</taxon>
        <taxon>Bacteroidota</taxon>
        <taxon>Flavobacteriia</taxon>
        <taxon>Flavobacteriales</taxon>
        <taxon>Flavobacteriaceae</taxon>
        <taxon>Litoribaculum</taxon>
    </lineage>
</organism>
<feature type="domain" description="SGNH hydrolase-type esterase" evidence="1">
    <location>
        <begin position="53"/>
        <end position="229"/>
    </location>
</feature>
<protein>
    <submittedName>
        <fullName evidence="2">SGNH/GDSL hydrolase family protein</fullName>
    </submittedName>
</protein>
<dbReference type="InterPro" id="IPR036514">
    <property type="entry name" value="SGNH_hydro_sf"/>
</dbReference>
<dbReference type="GO" id="GO:0016787">
    <property type="term" value="F:hydrolase activity"/>
    <property type="evidence" value="ECO:0007669"/>
    <property type="project" value="UniProtKB-KW"/>
</dbReference>
<name>A0ABP9C994_9FLAO</name>
<dbReference type="RefSeq" id="WP_345275732.1">
    <property type="nucleotide sequence ID" value="NZ_BAABJW010000001.1"/>
</dbReference>